<dbReference type="Proteomes" id="UP000432715">
    <property type="component" value="Unassembled WGS sequence"/>
</dbReference>
<reference evidence="1 2" key="1">
    <citation type="submission" date="2019-10" db="EMBL/GenBank/DDBJ databases">
        <title>Alkaliphilus serpentinus sp. nov. and Alkaliphilus pronyensis sp. nov., two novel anaerobic alkaliphilic species isolated from the serpentinized-hosted hydrothermal field of the Prony Bay (New Caledonia).</title>
        <authorList>
            <person name="Postec A."/>
        </authorList>
    </citation>
    <scope>NUCLEOTIDE SEQUENCE [LARGE SCALE GENOMIC DNA]</scope>
    <source>
        <strain evidence="1 2">LacV</strain>
    </source>
</reference>
<evidence type="ECO:0000313" key="1">
    <source>
        <dbReference type="EMBL" id="KAB3531046.1"/>
    </source>
</evidence>
<comment type="caution">
    <text evidence="1">The sequence shown here is derived from an EMBL/GenBank/DDBJ whole genome shotgun (WGS) entry which is preliminary data.</text>
</comment>
<dbReference type="OrthoDB" id="9806357at2"/>
<keyword evidence="2" id="KW-1185">Reference proteome</keyword>
<gene>
    <name evidence="1" type="ORF">F8154_13300</name>
</gene>
<organism evidence="1 2">
    <name type="scientific">Alkaliphilus pronyensis</name>
    <dbReference type="NCBI Taxonomy" id="1482732"/>
    <lineage>
        <taxon>Bacteria</taxon>
        <taxon>Bacillati</taxon>
        <taxon>Bacillota</taxon>
        <taxon>Clostridia</taxon>
        <taxon>Peptostreptococcales</taxon>
        <taxon>Natronincolaceae</taxon>
        <taxon>Alkaliphilus</taxon>
    </lineage>
</organism>
<evidence type="ECO:0000313" key="2">
    <source>
        <dbReference type="Proteomes" id="UP000432715"/>
    </source>
</evidence>
<accession>A0A6I0F221</accession>
<dbReference type="EMBL" id="WBZC01000061">
    <property type="protein sequence ID" value="KAB3531046.1"/>
    <property type="molecule type" value="Genomic_DNA"/>
</dbReference>
<dbReference type="AlphaFoldDB" id="A0A6I0F221"/>
<name>A0A6I0F221_9FIRM</name>
<protein>
    <submittedName>
        <fullName evidence="1">DUF3179 domain-containing protein</fullName>
    </submittedName>
</protein>
<proteinExistence type="predicted"/>
<sequence>MLTGKTKLNGLPPRAVVFGIDYNNIQRAYPLSSIADKNVFVDNFGDKVLILSFDKNGGFLYAKEPDSQSTIIVEKHWWLGWKEFHPETEIYGI</sequence>